<keyword evidence="1" id="KW-0238">DNA-binding</keyword>
<dbReference type="EMBL" id="JACICZ010000003">
    <property type="protein sequence ID" value="MBB3868294.1"/>
    <property type="molecule type" value="Genomic_DNA"/>
</dbReference>
<reference evidence="1 2" key="1">
    <citation type="submission" date="2020-08" db="EMBL/GenBank/DDBJ databases">
        <title>Genomic Encyclopedia of Type Strains, Phase IV (KMG-IV): sequencing the most valuable type-strain genomes for metagenomic binning, comparative biology and taxonomic classification.</title>
        <authorList>
            <person name="Goeker M."/>
        </authorList>
    </citation>
    <scope>NUCLEOTIDE SEQUENCE [LARGE SCALE GENOMIC DNA]</scope>
    <source>
        <strain evidence="1 2">DSM 14590</strain>
    </source>
</reference>
<sequence>MSRFYLRFWCNIIGYEATKSLIEKIANPNEPVKRIIIPHRIVKRFSCDYYRK</sequence>
<keyword evidence="2" id="KW-1185">Reference proteome</keyword>
<dbReference type="AlphaFoldDB" id="A0AA89NM75"/>
<name>A0AA89NM75_9BACL</name>
<evidence type="ECO:0000313" key="2">
    <source>
        <dbReference type="Proteomes" id="UP000613002"/>
    </source>
</evidence>
<gene>
    <name evidence="1" type="ORF">HNR78_001175</name>
</gene>
<dbReference type="Proteomes" id="UP000613002">
    <property type="component" value="Unassembled WGS sequence"/>
</dbReference>
<organism evidence="1 2">
    <name type="scientific">Parageobacillus toebii NBRC 107807</name>
    <dbReference type="NCBI Taxonomy" id="1223503"/>
    <lineage>
        <taxon>Bacteria</taxon>
        <taxon>Bacillati</taxon>
        <taxon>Bacillota</taxon>
        <taxon>Bacilli</taxon>
        <taxon>Bacillales</taxon>
        <taxon>Anoxybacillaceae</taxon>
        <taxon>Parageobacillus</taxon>
    </lineage>
</organism>
<proteinExistence type="predicted"/>
<protein>
    <submittedName>
        <fullName evidence="1">DNA-binding LacI/PurR family transcriptional regulator</fullName>
    </submittedName>
</protein>
<dbReference type="GO" id="GO:0003677">
    <property type="term" value="F:DNA binding"/>
    <property type="evidence" value="ECO:0007669"/>
    <property type="project" value="UniProtKB-KW"/>
</dbReference>
<accession>A0AA89NM75</accession>
<comment type="caution">
    <text evidence="1">The sequence shown here is derived from an EMBL/GenBank/DDBJ whole genome shotgun (WGS) entry which is preliminary data.</text>
</comment>
<evidence type="ECO:0000313" key="1">
    <source>
        <dbReference type="EMBL" id="MBB3868294.1"/>
    </source>
</evidence>